<dbReference type="SUPFAM" id="SSF118215">
    <property type="entry name" value="Proton glutamate symport protein"/>
    <property type="match status" value="1"/>
</dbReference>
<dbReference type="FunFam" id="1.10.3860.10:FF:000001">
    <property type="entry name" value="C4-dicarboxylate transport protein"/>
    <property type="match status" value="1"/>
</dbReference>
<feature type="transmembrane region" description="Helical" evidence="8">
    <location>
        <begin position="51"/>
        <end position="70"/>
    </location>
</feature>
<dbReference type="Proteomes" id="UP000528555">
    <property type="component" value="Unassembled WGS sequence"/>
</dbReference>
<dbReference type="EMBL" id="JAAITX010000002">
    <property type="protein sequence ID" value="NVH57612.1"/>
    <property type="molecule type" value="Genomic_DNA"/>
</dbReference>
<reference evidence="10" key="2">
    <citation type="submission" date="2020-02" db="EMBL/GenBank/DDBJ databases">
        <authorList>
            <person name="Littmann E."/>
            <person name="Sorbara M."/>
        </authorList>
    </citation>
    <scope>NUCLEOTIDE SEQUENCE</scope>
    <source>
        <strain evidence="10">MSK.17.11</strain>
        <strain evidence="9">MSK.17.38</strain>
    </source>
</reference>
<dbReference type="Proteomes" id="UP000701680">
    <property type="component" value="Unassembled WGS sequence"/>
</dbReference>
<dbReference type="EMBL" id="JAAIUO010000002">
    <property type="protein sequence ID" value="NSK14301.1"/>
    <property type="molecule type" value="Genomic_DNA"/>
</dbReference>
<dbReference type="PANTHER" id="PTHR42865">
    <property type="entry name" value="PROTON/GLUTAMATE-ASPARTATE SYMPORTER"/>
    <property type="match status" value="1"/>
</dbReference>
<keyword evidence="6 8" id="KW-1133">Transmembrane helix</keyword>
<feature type="transmembrane region" description="Helical" evidence="8">
    <location>
        <begin position="146"/>
        <end position="163"/>
    </location>
</feature>
<protein>
    <submittedName>
        <fullName evidence="10">Dicarboxylate/amino acid:cation symporter</fullName>
    </submittedName>
</protein>
<dbReference type="RefSeq" id="WP_101695649.1">
    <property type="nucleotide sequence ID" value="NZ_JAAITX010000002.1"/>
</dbReference>
<evidence type="ECO:0000256" key="2">
    <source>
        <dbReference type="ARBA" id="ARBA00022448"/>
    </source>
</evidence>
<evidence type="ECO:0000256" key="7">
    <source>
        <dbReference type="ARBA" id="ARBA00023136"/>
    </source>
</evidence>
<feature type="transmembrane region" description="Helical" evidence="8">
    <location>
        <begin position="183"/>
        <end position="205"/>
    </location>
</feature>
<keyword evidence="4 8" id="KW-0812">Transmembrane</keyword>
<comment type="subcellular location">
    <subcellularLocation>
        <location evidence="1">Cell membrane</location>
        <topology evidence="1">Multi-pass membrane protein</topology>
    </subcellularLocation>
</comment>
<keyword evidence="5" id="KW-0769">Symport</keyword>
<dbReference type="InterPro" id="IPR036458">
    <property type="entry name" value="Na:dicarbo_symporter_sf"/>
</dbReference>
<keyword evidence="3" id="KW-1003">Cell membrane</keyword>
<keyword evidence="2" id="KW-0813">Transport</keyword>
<dbReference type="Gene3D" id="1.10.3860.10">
    <property type="entry name" value="Sodium:dicarboxylate symporter"/>
    <property type="match status" value="1"/>
</dbReference>
<reference evidence="11 12" key="1">
    <citation type="journal article" date="2020" name="Cell Host Microbe">
        <title>Functional and Genomic Variation between Human-Derived Isolates of Lachnospiraceae Reveals Inter- and Intra-Species Diversity.</title>
        <authorList>
            <person name="Sorbara M.T."/>
            <person name="Littmann E.R."/>
            <person name="Fontana E."/>
            <person name="Moody T.U."/>
            <person name="Kohout C.E."/>
            <person name="Gjonbalaj M."/>
            <person name="Eaton V."/>
            <person name="Seok R."/>
            <person name="Leiner I.M."/>
            <person name="Pamer E.G."/>
        </authorList>
    </citation>
    <scope>NUCLEOTIDE SEQUENCE [LARGE SCALE GENOMIC DNA]</scope>
    <source>
        <strain evidence="10 11">MSK.17.11</strain>
        <strain evidence="9 12">MSK.17.38</strain>
    </source>
</reference>
<dbReference type="PANTHER" id="PTHR42865:SF7">
    <property type="entry name" value="PROTON_GLUTAMATE-ASPARTATE SYMPORTER"/>
    <property type="match status" value="1"/>
</dbReference>
<evidence type="ECO:0000313" key="9">
    <source>
        <dbReference type="EMBL" id="NSK14301.1"/>
    </source>
</evidence>
<evidence type="ECO:0000256" key="6">
    <source>
        <dbReference type="ARBA" id="ARBA00022989"/>
    </source>
</evidence>
<keyword evidence="7 8" id="KW-0472">Membrane</keyword>
<feature type="transmembrane region" description="Helical" evidence="8">
    <location>
        <begin position="330"/>
        <end position="355"/>
    </location>
</feature>
<dbReference type="PRINTS" id="PR00173">
    <property type="entry name" value="EDTRNSPORT"/>
</dbReference>
<dbReference type="Pfam" id="PF00375">
    <property type="entry name" value="SDF"/>
    <property type="match status" value="1"/>
</dbReference>
<sequence length="402" mass="41782">MKKKKLSMPVKTMIGLAFGVAAGLALQNHAELAKAYIGPFGTLFLNCIKMIVVPMVFSSIIVGVCGIGDAKKIGRIGGKTMLYFLCTTACAATLGVLASNILDIGKGFEIAGDVAEVTIPENPGIINTLINIIPANPIQSLANGEMLQIIAFAIIIGGGIMMIGEKGKPIYRAFDSLAEAMYAITGVIMKFTPIAVFALIAPIVAENGLKVLLPLISVVLAVYGVCVLHALIVYSTSVKIFSGIGPREFFRKSAEAIVFAFTSASSSATLPYSMKSAEDLGVSEPVRSFVLPLGSTINMDGTAIYQGICALFIANVYGIELTLVQQITIVLTCTFASVGAAGIPGSAMVMLSMVLQSVGIPLEGIGLVAGIDRITDMAPTATNITGDIACSVVVGASEKESE</sequence>
<organism evidence="10 11">
    <name type="scientific">Dorea phocaeensis</name>
    <dbReference type="NCBI Taxonomy" id="2040291"/>
    <lineage>
        <taxon>Bacteria</taxon>
        <taxon>Bacillati</taxon>
        <taxon>Bacillota</taxon>
        <taxon>Clostridia</taxon>
        <taxon>Lachnospirales</taxon>
        <taxon>Lachnospiraceae</taxon>
        <taxon>Dorea</taxon>
    </lineage>
</organism>
<feature type="transmembrane region" description="Helical" evidence="8">
    <location>
        <begin position="303"/>
        <end position="323"/>
    </location>
</feature>
<dbReference type="AlphaFoldDB" id="A0A850HHH6"/>
<feature type="transmembrane region" description="Helical" evidence="8">
    <location>
        <begin position="82"/>
        <end position="102"/>
    </location>
</feature>
<dbReference type="InterPro" id="IPR001991">
    <property type="entry name" value="Na-dicarboxylate_symporter"/>
</dbReference>
<name>A0A850HHH6_9FIRM</name>
<keyword evidence="11" id="KW-1185">Reference proteome</keyword>
<evidence type="ECO:0000313" key="11">
    <source>
        <dbReference type="Proteomes" id="UP000528555"/>
    </source>
</evidence>
<gene>
    <name evidence="10" type="ORF">G5A66_02895</name>
    <name evidence="9" type="ORF">G5A75_05305</name>
</gene>
<dbReference type="GO" id="GO:0005886">
    <property type="term" value="C:plasma membrane"/>
    <property type="evidence" value="ECO:0007669"/>
    <property type="project" value="UniProtKB-SubCell"/>
</dbReference>
<evidence type="ECO:0000256" key="3">
    <source>
        <dbReference type="ARBA" id="ARBA00022475"/>
    </source>
</evidence>
<dbReference type="GO" id="GO:0006835">
    <property type="term" value="P:dicarboxylic acid transport"/>
    <property type="evidence" value="ECO:0007669"/>
    <property type="project" value="TreeGrafter"/>
</dbReference>
<evidence type="ECO:0000256" key="1">
    <source>
        <dbReference type="ARBA" id="ARBA00004651"/>
    </source>
</evidence>
<dbReference type="GO" id="GO:0015293">
    <property type="term" value="F:symporter activity"/>
    <property type="evidence" value="ECO:0007669"/>
    <property type="project" value="UniProtKB-KW"/>
</dbReference>
<feature type="transmembrane region" description="Helical" evidence="8">
    <location>
        <begin position="211"/>
        <end position="235"/>
    </location>
</feature>
<proteinExistence type="predicted"/>
<dbReference type="OrthoDB" id="9768885at2"/>
<comment type="caution">
    <text evidence="10">The sequence shown here is derived from an EMBL/GenBank/DDBJ whole genome shotgun (WGS) entry which is preliminary data.</text>
</comment>
<evidence type="ECO:0000256" key="5">
    <source>
        <dbReference type="ARBA" id="ARBA00022847"/>
    </source>
</evidence>
<evidence type="ECO:0000256" key="4">
    <source>
        <dbReference type="ARBA" id="ARBA00022692"/>
    </source>
</evidence>
<evidence type="ECO:0000313" key="12">
    <source>
        <dbReference type="Proteomes" id="UP000701680"/>
    </source>
</evidence>
<evidence type="ECO:0000256" key="8">
    <source>
        <dbReference type="SAM" id="Phobius"/>
    </source>
</evidence>
<accession>A0A850HHH6</accession>
<evidence type="ECO:0000313" key="10">
    <source>
        <dbReference type="EMBL" id="NVH57612.1"/>
    </source>
</evidence>